<dbReference type="RefSeq" id="WP_053996509.1">
    <property type="nucleotide sequence ID" value="NZ_CP065643.1"/>
</dbReference>
<dbReference type="AlphaFoldDB" id="A0A0N0CVF0"/>
<name>A0A0N0CVF0_9BACI</name>
<dbReference type="InterPro" id="IPR019715">
    <property type="entry name" value="Haemolysin_XhlA"/>
</dbReference>
<dbReference type="Pfam" id="PF10779">
    <property type="entry name" value="XhlA"/>
    <property type="match status" value="1"/>
</dbReference>
<comment type="caution">
    <text evidence="2">The sequence shown here is derived from an EMBL/GenBank/DDBJ whole genome shotgun (WGS) entry which is preliminary data.</text>
</comment>
<reference evidence="2 3" key="1">
    <citation type="submission" date="2015-07" db="EMBL/GenBank/DDBJ databases">
        <title>Genome sequencing project for genomic taxonomy and phylogenomics of Bacillus-like bacteria.</title>
        <authorList>
            <person name="Liu B."/>
            <person name="Wang J."/>
            <person name="Zhu Y."/>
            <person name="Liu G."/>
            <person name="Chen Q."/>
            <person name="Chen Z."/>
            <person name="Che J."/>
            <person name="Ge C."/>
            <person name="Shi H."/>
            <person name="Pan Z."/>
            <person name="Liu X."/>
        </authorList>
    </citation>
    <scope>NUCLEOTIDE SEQUENCE [LARGE SCALE GENOMIC DNA]</scope>
    <source>
        <strain evidence="2 3">DSM 54</strain>
    </source>
</reference>
<keyword evidence="1" id="KW-1133">Transmembrane helix</keyword>
<evidence type="ECO:0008006" key="4">
    <source>
        <dbReference type="Google" id="ProtNLM"/>
    </source>
</evidence>
<proteinExistence type="predicted"/>
<keyword evidence="3" id="KW-1185">Reference proteome</keyword>
<dbReference type="OrthoDB" id="2186744at2"/>
<dbReference type="PATRIC" id="fig|33935.3.peg.2657"/>
<dbReference type="EMBL" id="LGCI01000010">
    <property type="protein sequence ID" value="KOY81264.1"/>
    <property type="molecule type" value="Genomic_DNA"/>
</dbReference>
<feature type="transmembrane region" description="Helical" evidence="1">
    <location>
        <begin position="59"/>
        <end position="81"/>
    </location>
</feature>
<sequence length="83" mass="9373">MENQNEILAEIRERVVRVETKVDTITQTTEKIDAVKDTAVKARDMASSAHKRIDKIDKWMYAIGSTLILAIVTAVLSLIFINQ</sequence>
<keyword evidence="1" id="KW-0812">Transmembrane</keyword>
<dbReference type="Proteomes" id="UP000037977">
    <property type="component" value="Unassembled WGS sequence"/>
</dbReference>
<dbReference type="STRING" id="33935.ADM90_19185"/>
<evidence type="ECO:0000256" key="1">
    <source>
        <dbReference type="SAM" id="Phobius"/>
    </source>
</evidence>
<gene>
    <name evidence="2" type="ORF">ADM90_19185</name>
</gene>
<keyword evidence="1" id="KW-0472">Membrane</keyword>
<evidence type="ECO:0000313" key="2">
    <source>
        <dbReference type="EMBL" id="KOY81264.1"/>
    </source>
</evidence>
<protein>
    <recommendedName>
        <fullName evidence="4">Hemolysin XhlA</fullName>
    </recommendedName>
</protein>
<evidence type="ECO:0000313" key="3">
    <source>
        <dbReference type="Proteomes" id="UP000037977"/>
    </source>
</evidence>
<accession>A0A0N0CVF0</accession>
<organism evidence="2 3">
    <name type="scientific">Lysinibacillus macroides</name>
    <dbReference type="NCBI Taxonomy" id="33935"/>
    <lineage>
        <taxon>Bacteria</taxon>
        <taxon>Bacillati</taxon>
        <taxon>Bacillota</taxon>
        <taxon>Bacilli</taxon>
        <taxon>Bacillales</taxon>
        <taxon>Bacillaceae</taxon>
        <taxon>Lysinibacillus</taxon>
    </lineage>
</organism>